<dbReference type="AlphaFoldDB" id="A0A0J6IH30"/>
<dbReference type="VEuPathDB" id="FungiDB:CPAG_07424"/>
<dbReference type="EMBL" id="DS268112">
    <property type="protein sequence ID" value="KMM71117.1"/>
    <property type="molecule type" value="Genomic_DNA"/>
</dbReference>
<dbReference type="Proteomes" id="UP000054567">
    <property type="component" value="Unassembled WGS sequence"/>
</dbReference>
<evidence type="ECO:0000313" key="2">
    <source>
        <dbReference type="EMBL" id="KMM71117.1"/>
    </source>
</evidence>
<reference evidence="2 3" key="1">
    <citation type="submission" date="2007-06" db="EMBL/GenBank/DDBJ databases">
        <title>The Genome Sequence of Coccidioides posadasii RMSCC_3488.</title>
        <authorList>
            <consortium name="Coccidioides Genome Resources Consortium"/>
            <consortium name="The Broad Institute Genome Sequencing Platform"/>
            <person name="Henn M.R."/>
            <person name="Sykes S."/>
            <person name="Young S."/>
            <person name="Jaffe D."/>
            <person name="Berlin A."/>
            <person name="Alvarez P."/>
            <person name="Butler J."/>
            <person name="Gnerre S."/>
            <person name="Grabherr M."/>
            <person name="Mauceli E."/>
            <person name="Brockman W."/>
            <person name="Kodira C."/>
            <person name="Alvarado L."/>
            <person name="Zeng Q."/>
            <person name="Crawford M."/>
            <person name="Antoine C."/>
            <person name="Devon K."/>
            <person name="Galgiani J."/>
            <person name="Orsborn K."/>
            <person name="Lewis M.L."/>
            <person name="Nusbaum C."/>
            <person name="Galagan J."/>
            <person name="Birren B."/>
        </authorList>
    </citation>
    <scope>NUCLEOTIDE SEQUENCE [LARGE SCALE GENOMIC DNA]</scope>
    <source>
        <strain evidence="2 3">RMSCC 3488</strain>
    </source>
</reference>
<protein>
    <submittedName>
        <fullName evidence="2">Uncharacterized protein</fullName>
    </submittedName>
</protein>
<reference evidence="3" key="3">
    <citation type="journal article" date="2010" name="Genome Res.">
        <title>Population genomic sequencing of Coccidioides fungi reveals recent hybridization and transposon control.</title>
        <authorList>
            <person name="Neafsey D.E."/>
            <person name="Barker B.M."/>
            <person name="Sharpton T.J."/>
            <person name="Stajich J.E."/>
            <person name="Park D.J."/>
            <person name="Whiston E."/>
            <person name="Hung C.-Y."/>
            <person name="McMahan C."/>
            <person name="White J."/>
            <person name="Sykes S."/>
            <person name="Heiman D."/>
            <person name="Young S."/>
            <person name="Zeng Q."/>
            <person name="Abouelleil A."/>
            <person name="Aftuck L."/>
            <person name="Bessette D."/>
            <person name="Brown A."/>
            <person name="FitzGerald M."/>
            <person name="Lui A."/>
            <person name="Macdonald J.P."/>
            <person name="Priest M."/>
            <person name="Orbach M.J."/>
            <person name="Galgiani J.N."/>
            <person name="Kirkland T.N."/>
            <person name="Cole G.T."/>
            <person name="Birren B.W."/>
            <person name="Henn M.R."/>
            <person name="Taylor J.W."/>
            <person name="Rounsley S.D."/>
        </authorList>
    </citation>
    <scope>NUCLEOTIDE SEQUENCE [LARGE SCALE GENOMIC DNA]</scope>
    <source>
        <strain evidence="3">RMSCC 3488</strain>
    </source>
</reference>
<proteinExistence type="predicted"/>
<feature type="region of interest" description="Disordered" evidence="1">
    <location>
        <begin position="41"/>
        <end position="63"/>
    </location>
</feature>
<organism evidence="2 3">
    <name type="scientific">Coccidioides posadasii RMSCC 3488</name>
    <dbReference type="NCBI Taxonomy" id="454284"/>
    <lineage>
        <taxon>Eukaryota</taxon>
        <taxon>Fungi</taxon>
        <taxon>Dikarya</taxon>
        <taxon>Ascomycota</taxon>
        <taxon>Pezizomycotina</taxon>
        <taxon>Eurotiomycetes</taxon>
        <taxon>Eurotiomycetidae</taxon>
        <taxon>Onygenales</taxon>
        <taxon>Onygenaceae</taxon>
        <taxon>Coccidioides</taxon>
    </lineage>
</organism>
<reference evidence="3" key="2">
    <citation type="journal article" date="2009" name="Genome Res.">
        <title>Comparative genomic analyses of the human fungal pathogens Coccidioides and their relatives.</title>
        <authorList>
            <person name="Sharpton T.J."/>
            <person name="Stajich J.E."/>
            <person name="Rounsley S.D."/>
            <person name="Gardner M.J."/>
            <person name="Wortman J.R."/>
            <person name="Jordar V.S."/>
            <person name="Maiti R."/>
            <person name="Kodira C.D."/>
            <person name="Neafsey D.E."/>
            <person name="Zeng Q."/>
            <person name="Hung C.-Y."/>
            <person name="McMahan C."/>
            <person name="Muszewska A."/>
            <person name="Grynberg M."/>
            <person name="Mandel M.A."/>
            <person name="Kellner E.M."/>
            <person name="Barker B.M."/>
            <person name="Galgiani J.N."/>
            <person name="Orbach M.J."/>
            <person name="Kirkland T.N."/>
            <person name="Cole G.T."/>
            <person name="Henn M.R."/>
            <person name="Birren B.W."/>
            <person name="Taylor J.W."/>
        </authorList>
    </citation>
    <scope>NUCLEOTIDE SEQUENCE [LARGE SCALE GENOMIC DNA]</scope>
    <source>
        <strain evidence="3">RMSCC 3488</strain>
    </source>
</reference>
<evidence type="ECO:0000313" key="3">
    <source>
        <dbReference type="Proteomes" id="UP000054567"/>
    </source>
</evidence>
<name>A0A0J6IH30_COCPO</name>
<accession>A0A0J6IH30</accession>
<gene>
    <name evidence="2" type="ORF">CPAG_07424</name>
</gene>
<evidence type="ECO:0000256" key="1">
    <source>
        <dbReference type="SAM" id="MobiDB-lite"/>
    </source>
</evidence>
<sequence length="63" mass="7051">MEVAQKHARAVPVRIINSDDWLVICLQETLRLSSYAQRPPVAQGNAVHPSTTAITPRRNPWSC</sequence>